<reference evidence="2" key="1">
    <citation type="submission" date="2019-10" db="EMBL/GenBank/DDBJ databases">
        <title>Conservation and host-specific expression of non-tandemly repeated heterogenous ribosome RNA gene in arbuscular mycorrhizal fungi.</title>
        <authorList>
            <person name="Maeda T."/>
            <person name="Kobayashi Y."/>
            <person name="Nakagawa T."/>
            <person name="Ezawa T."/>
            <person name="Yamaguchi K."/>
            <person name="Bino T."/>
            <person name="Nishimoto Y."/>
            <person name="Shigenobu S."/>
            <person name="Kawaguchi M."/>
        </authorList>
    </citation>
    <scope>NUCLEOTIDE SEQUENCE</scope>
    <source>
        <strain evidence="2">HR1</strain>
    </source>
</reference>
<name>A0A8H3LQT1_9GLOM</name>
<accession>A0A8H3LQT1</accession>
<sequence>MHRLDKKDTTCVCCRPRSPSPAPAPPASEPEVLPISEPKLALNKIEQQDEQDELEGKYIDIHARKPGEHLRTWEARLRQRWNEVTGENCELPLTLKDCQLLHHDLLQVNDEVFKFQFTIQNENQKNDPEAGPGPAIQAHRDKDKKSNDIEQ</sequence>
<dbReference type="EMBL" id="BLAL01000223">
    <property type="protein sequence ID" value="GES93177.1"/>
    <property type="molecule type" value="Genomic_DNA"/>
</dbReference>
<organism evidence="2 3">
    <name type="scientific">Rhizophagus clarus</name>
    <dbReference type="NCBI Taxonomy" id="94130"/>
    <lineage>
        <taxon>Eukaryota</taxon>
        <taxon>Fungi</taxon>
        <taxon>Fungi incertae sedis</taxon>
        <taxon>Mucoromycota</taxon>
        <taxon>Glomeromycotina</taxon>
        <taxon>Glomeromycetes</taxon>
        <taxon>Glomerales</taxon>
        <taxon>Glomeraceae</taxon>
        <taxon>Rhizophagus</taxon>
    </lineage>
</organism>
<protein>
    <submittedName>
        <fullName evidence="2">Uncharacterized protein</fullName>
    </submittedName>
</protein>
<feature type="compositionally biased region" description="Pro residues" evidence="1">
    <location>
        <begin position="18"/>
        <end position="28"/>
    </location>
</feature>
<dbReference type="AlphaFoldDB" id="A0A8H3LQT1"/>
<gene>
    <name evidence="2" type="ORF">RCL2_001993300</name>
</gene>
<feature type="compositionally biased region" description="Basic and acidic residues" evidence="1">
    <location>
        <begin position="138"/>
        <end position="151"/>
    </location>
</feature>
<evidence type="ECO:0000313" key="2">
    <source>
        <dbReference type="EMBL" id="GES93177.1"/>
    </source>
</evidence>
<proteinExistence type="predicted"/>
<evidence type="ECO:0000256" key="1">
    <source>
        <dbReference type="SAM" id="MobiDB-lite"/>
    </source>
</evidence>
<feature type="region of interest" description="Disordered" evidence="1">
    <location>
        <begin position="122"/>
        <end position="151"/>
    </location>
</feature>
<evidence type="ECO:0000313" key="3">
    <source>
        <dbReference type="Proteomes" id="UP000615446"/>
    </source>
</evidence>
<feature type="region of interest" description="Disordered" evidence="1">
    <location>
        <begin position="1"/>
        <end position="30"/>
    </location>
</feature>
<comment type="caution">
    <text evidence="2">The sequence shown here is derived from an EMBL/GenBank/DDBJ whole genome shotgun (WGS) entry which is preliminary data.</text>
</comment>
<dbReference type="Proteomes" id="UP000615446">
    <property type="component" value="Unassembled WGS sequence"/>
</dbReference>